<sequence>MGWAGVLRDHDDHWISAISGNAHNGCHLHAELTAIEEALKHAWQLGYEDIVCQSNCLEVVKMLIEDANLEEHWYHVIITRIKNM</sequence>
<evidence type="ECO:0000313" key="3">
    <source>
        <dbReference type="Proteomes" id="UP001497480"/>
    </source>
</evidence>
<organism evidence="2 3">
    <name type="scientific">Lupinus luteus</name>
    <name type="common">European yellow lupine</name>
    <dbReference type="NCBI Taxonomy" id="3873"/>
    <lineage>
        <taxon>Eukaryota</taxon>
        <taxon>Viridiplantae</taxon>
        <taxon>Streptophyta</taxon>
        <taxon>Embryophyta</taxon>
        <taxon>Tracheophyta</taxon>
        <taxon>Spermatophyta</taxon>
        <taxon>Magnoliopsida</taxon>
        <taxon>eudicotyledons</taxon>
        <taxon>Gunneridae</taxon>
        <taxon>Pentapetalae</taxon>
        <taxon>rosids</taxon>
        <taxon>fabids</taxon>
        <taxon>Fabales</taxon>
        <taxon>Fabaceae</taxon>
        <taxon>Papilionoideae</taxon>
        <taxon>50 kb inversion clade</taxon>
        <taxon>genistoids sensu lato</taxon>
        <taxon>core genistoids</taxon>
        <taxon>Genisteae</taxon>
        <taxon>Lupinus</taxon>
    </lineage>
</organism>
<dbReference type="InterPro" id="IPR002156">
    <property type="entry name" value="RNaseH_domain"/>
</dbReference>
<reference evidence="2 3" key="1">
    <citation type="submission" date="2024-03" db="EMBL/GenBank/DDBJ databases">
        <authorList>
            <person name="Martinez-Hernandez J."/>
        </authorList>
    </citation>
    <scope>NUCLEOTIDE SEQUENCE [LARGE SCALE GENOMIC DNA]</scope>
</reference>
<dbReference type="InterPro" id="IPR044730">
    <property type="entry name" value="RNase_H-like_dom_plant"/>
</dbReference>
<dbReference type="CDD" id="cd06222">
    <property type="entry name" value="RNase_H_like"/>
    <property type="match status" value="1"/>
</dbReference>
<comment type="caution">
    <text evidence="2">The sequence shown here is derived from an EMBL/GenBank/DDBJ whole genome shotgun (WGS) entry which is preliminary data.</text>
</comment>
<accession>A0AAV1VU05</accession>
<dbReference type="InterPro" id="IPR012337">
    <property type="entry name" value="RNaseH-like_sf"/>
</dbReference>
<evidence type="ECO:0000259" key="1">
    <source>
        <dbReference type="Pfam" id="PF13456"/>
    </source>
</evidence>
<dbReference type="Proteomes" id="UP001497480">
    <property type="component" value="Unassembled WGS sequence"/>
</dbReference>
<gene>
    <name evidence="2" type="ORF">LLUT_LOCUS1293</name>
</gene>
<keyword evidence="3" id="KW-1185">Reference proteome</keyword>
<dbReference type="EMBL" id="CAXHTB010000001">
    <property type="protein sequence ID" value="CAL0300233.1"/>
    <property type="molecule type" value="Genomic_DNA"/>
</dbReference>
<proteinExistence type="predicted"/>
<feature type="domain" description="RNase H type-1" evidence="1">
    <location>
        <begin position="3"/>
        <end position="75"/>
    </location>
</feature>
<dbReference type="Gene3D" id="3.30.420.10">
    <property type="entry name" value="Ribonuclease H-like superfamily/Ribonuclease H"/>
    <property type="match status" value="1"/>
</dbReference>
<name>A0AAV1VU05_LUPLU</name>
<evidence type="ECO:0000313" key="2">
    <source>
        <dbReference type="EMBL" id="CAL0300233.1"/>
    </source>
</evidence>
<dbReference type="GO" id="GO:0004523">
    <property type="term" value="F:RNA-DNA hybrid ribonuclease activity"/>
    <property type="evidence" value="ECO:0007669"/>
    <property type="project" value="InterPro"/>
</dbReference>
<dbReference type="PANTHER" id="PTHR47723">
    <property type="entry name" value="OS05G0353850 PROTEIN"/>
    <property type="match status" value="1"/>
</dbReference>
<dbReference type="SUPFAM" id="SSF53098">
    <property type="entry name" value="Ribonuclease H-like"/>
    <property type="match status" value="1"/>
</dbReference>
<dbReference type="InterPro" id="IPR036397">
    <property type="entry name" value="RNaseH_sf"/>
</dbReference>
<protein>
    <recommendedName>
        <fullName evidence="1">RNase H type-1 domain-containing protein</fullName>
    </recommendedName>
</protein>
<dbReference type="InterPro" id="IPR053151">
    <property type="entry name" value="RNase_H-like"/>
</dbReference>
<dbReference type="PANTHER" id="PTHR47723:SF19">
    <property type="entry name" value="POLYNUCLEOTIDYL TRANSFERASE, RIBONUCLEASE H-LIKE SUPERFAMILY PROTEIN"/>
    <property type="match status" value="1"/>
</dbReference>
<dbReference type="GO" id="GO:0003676">
    <property type="term" value="F:nucleic acid binding"/>
    <property type="evidence" value="ECO:0007669"/>
    <property type="project" value="InterPro"/>
</dbReference>
<dbReference type="AlphaFoldDB" id="A0AAV1VU05"/>
<dbReference type="Pfam" id="PF13456">
    <property type="entry name" value="RVT_3"/>
    <property type="match status" value="1"/>
</dbReference>